<accession>A0A8T0GKS9</accession>
<sequence length="68" mass="7680">MCWTLSPCEIMALSMLPVHVSLKLAPHLTTYHRSAFFISPHLPQEFHVHSSLAYIKAMASSQHCRSMA</sequence>
<name>A0A8T0GKS9_CERPU</name>
<keyword evidence="2" id="KW-1185">Reference proteome</keyword>
<dbReference type="AlphaFoldDB" id="A0A8T0GKS9"/>
<organism evidence="1 2">
    <name type="scientific">Ceratodon purpureus</name>
    <name type="common">Fire moss</name>
    <name type="synonym">Dicranum purpureum</name>
    <dbReference type="NCBI Taxonomy" id="3225"/>
    <lineage>
        <taxon>Eukaryota</taxon>
        <taxon>Viridiplantae</taxon>
        <taxon>Streptophyta</taxon>
        <taxon>Embryophyta</taxon>
        <taxon>Bryophyta</taxon>
        <taxon>Bryophytina</taxon>
        <taxon>Bryopsida</taxon>
        <taxon>Dicranidae</taxon>
        <taxon>Pseudoditrichales</taxon>
        <taxon>Ditrichaceae</taxon>
        <taxon>Ceratodon</taxon>
    </lineage>
</organism>
<reference evidence="1" key="1">
    <citation type="submission" date="2020-06" db="EMBL/GenBank/DDBJ databases">
        <title>WGS assembly of Ceratodon purpureus strain R40.</title>
        <authorList>
            <person name="Carey S.B."/>
            <person name="Jenkins J."/>
            <person name="Shu S."/>
            <person name="Lovell J.T."/>
            <person name="Sreedasyam A."/>
            <person name="Maumus F."/>
            <person name="Tiley G.P."/>
            <person name="Fernandez-Pozo N."/>
            <person name="Barry K."/>
            <person name="Chen C."/>
            <person name="Wang M."/>
            <person name="Lipzen A."/>
            <person name="Daum C."/>
            <person name="Saski C.A."/>
            <person name="Payton A.C."/>
            <person name="Mcbreen J.C."/>
            <person name="Conrad R.E."/>
            <person name="Kollar L.M."/>
            <person name="Olsson S."/>
            <person name="Huttunen S."/>
            <person name="Landis J.B."/>
            <person name="Wickett N.J."/>
            <person name="Johnson M.G."/>
            <person name="Rensing S.A."/>
            <person name="Grimwood J."/>
            <person name="Schmutz J."/>
            <person name="Mcdaniel S.F."/>
        </authorList>
    </citation>
    <scope>NUCLEOTIDE SEQUENCE</scope>
    <source>
        <strain evidence="1">R40</strain>
    </source>
</reference>
<dbReference type="Proteomes" id="UP000822688">
    <property type="component" value="Chromosome 10"/>
</dbReference>
<evidence type="ECO:0000313" key="1">
    <source>
        <dbReference type="EMBL" id="KAG0560166.1"/>
    </source>
</evidence>
<protein>
    <submittedName>
        <fullName evidence="1">Uncharacterized protein</fullName>
    </submittedName>
</protein>
<dbReference type="EMBL" id="CM026431">
    <property type="protein sequence ID" value="KAG0560166.1"/>
    <property type="molecule type" value="Genomic_DNA"/>
</dbReference>
<gene>
    <name evidence="1" type="ORF">KC19_10G158900</name>
</gene>
<comment type="caution">
    <text evidence="1">The sequence shown here is derived from an EMBL/GenBank/DDBJ whole genome shotgun (WGS) entry which is preliminary data.</text>
</comment>
<proteinExistence type="predicted"/>
<evidence type="ECO:0000313" key="2">
    <source>
        <dbReference type="Proteomes" id="UP000822688"/>
    </source>
</evidence>